<sequence>MHEFYSEGSESRWTVVVVLEVAIWIESLDRSTFDRIDDAIEALSEFGPTLGRPLVDRIHGSKFANMKELRTGNFRILFAFDPARNAVLLLAGDKQGEWNNWYRKAIPIADQRFEDWLHAREEERP</sequence>
<gene>
    <name evidence="1" type="ORF">UFOPK1908_00768</name>
    <name evidence="2" type="ORF">UFOPK2282_00787</name>
    <name evidence="3" type="ORF">UFOPK3576_01424</name>
</gene>
<evidence type="ECO:0000313" key="1">
    <source>
        <dbReference type="EMBL" id="CAB4620765.1"/>
    </source>
</evidence>
<dbReference type="InterPro" id="IPR035093">
    <property type="entry name" value="RelE/ParE_toxin_dom_sf"/>
</dbReference>
<evidence type="ECO:0000313" key="2">
    <source>
        <dbReference type="EMBL" id="CAB4665149.1"/>
    </source>
</evidence>
<dbReference type="Pfam" id="PF05973">
    <property type="entry name" value="Gp49"/>
    <property type="match status" value="1"/>
</dbReference>
<dbReference type="Gene3D" id="3.30.2310.20">
    <property type="entry name" value="RelE-like"/>
    <property type="match status" value="1"/>
</dbReference>
<name>A0A6J6LW42_9ZZZZ</name>
<dbReference type="EMBL" id="CAEZWR010000079">
    <property type="protein sequence ID" value="CAB4665149.1"/>
    <property type="molecule type" value="Genomic_DNA"/>
</dbReference>
<proteinExistence type="predicted"/>
<evidence type="ECO:0000313" key="3">
    <source>
        <dbReference type="EMBL" id="CAB4916026.1"/>
    </source>
</evidence>
<accession>A0A6J6LW42</accession>
<dbReference type="EMBL" id="CAFBMO010000078">
    <property type="protein sequence ID" value="CAB4916026.1"/>
    <property type="molecule type" value="Genomic_DNA"/>
</dbReference>
<dbReference type="InterPro" id="IPR009241">
    <property type="entry name" value="HigB-like"/>
</dbReference>
<dbReference type="SUPFAM" id="SSF143011">
    <property type="entry name" value="RelE-like"/>
    <property type="match status" value="1"/>
</dbReference>
<protein>
    <submittedName>
        <fullName evidence="2">Unannotated protein</fullName>
    </submittedName>
</protein>
<reference evidence="2" key="1">
    <citation type="submission" date="2020-05" db="EMBL/GenBank/DDBJ databases">
        <authorList>
            <person name="Chiriac C."/>
            <person name="Salcher M."/>
            <person name="Ghai R."/>
            <person name="Kavagutti S V."/>
        </authorList>
    </citation>
    <scope>NUCLEOTIDE SEQUENCE</scope>
</reference>
<dbReference type="AlphaFoldDB" id="A0A6J6LW42"/>
<dbReference type="EMBL" id="CAEZVB010000029">
    <property type="protein sequence ID" value="CAB4620765.1"/>
    <property type="molecule type" value="Genomic_DNA"/>
</dbReference>
<organism evidence="2">
    <name type="scientific">freshwater metagenome</name>
    <dbReference type="NCBI Taxonomy" id="449393"/>
    <lineage>
        <taxon>unclassified sequences</taxon>
        <taxon>metagenomes</taxon>
        <taxon>ecological metagenomes</taxon>
    </lineage>
</organism>